<dbReference type="GO" id="GO:0005886">
    <property type="term" value="C:plasma membrane"/>
    <property type="evidence" value="ECO:0007669"/>
    <property type="project" value="UniProtKB-UniRule"/>
</dbReference>
<feature type="compositionally biased region" description="Polar residues" evidence="9">
    <location>
        <begin position="47"/>
        <end position="56"/>
    </location>
</feature>
<protein>
    <recommendedName>
        <fullName evidence="8">Mechanosensitive ion channel protein</fullName>
    </recommendedName>
</protein>
<feature type="transmembrane region" description="Helical" evidence="10">
    <location>
        <begin position="312"/>
        <end position="332"/>
    </location>
</feature>
<sequence length="800" mass="90379">MEGEKGNDLKPHGGDIAIAILGSSQASETSLQGGYPRHSATPESGAHSLSNASVQDKASDGNSTNSQNLRRRLSSRISESDSTLSELQLGNLSMKKSKFSQTKSRVLEVEESNPTSSTLFGQGSELRATSSTARRLLSEKINSMRAGNLPPAEANGDEDDDKSDDTDDDEVEKEQHKGDQKNARTQRFKKIGKNLKAMDVIVEWILFICAMAMMVAGLYAPNLKTSILWGLELWKWCLLVAVIFCGRLVTKWAKDAIVFVIETKFLFNERVVYFLHGVKQSVRVVIWLGLVLLAWVLLIDRGVNRSKETTKILNYITKAVVSSLIGAVMWMVKTLLVKLIAASFHVKTFFEKIREAISDECVLLMLSVPPMPKVEENGDNSRPSGKFCCFRPPKWWRNKENKEEIEVEDHKKVVQEKTNHVQKKEEITLKKLGRMKAGKMPASTMKNLIDRIRSSKLSIVSSALDGSLDDLGEQRDITSRSEAEEAASLIFNNVRRRGREYIKKSDLLPFMNKENGTCLLAWFEKVAEQGKISKESLTDWAVNIYKQREYLSHSLKDAKTAIEELNRILSGVVLVLIVVVWLLLMGFATTKVLVFLSSQILLVVFIFGNTCRTVFEAMIFVFVMHPFDVGDRCVIDGVQMIVEEMDILKTAFYRYDNEMIYYPNAALATKSIGNFNRSPDKMGDTVNFDVDVSTSFESIEALKAKIKEYIDGNPHHWHPDHSVQIKEIEQMNKMKMALFVNHKMNFQDFLQKMNRRTELMLALKKIFEDVGIKYHLLPQELHISYIGSAVATSASVMQTR</sequence>
<dbReference type="OrthoDB" id="544685at2759"/>
<evidence type="ECO:0000256" key="5">
    <source>
        <dbReference type="ARBA" id="ARBA00023065"/>
    </source>
</evidence>
<dbReference type="InterPro" id="IPR058650">
    <property type="entry name" value="Msy1/2-like"/>
</dbReference>
<feature type="region of interest" description="Disordered" evidence="9">
    <location>
        <begin position="1"/>
        <end position="127"/>
    </location>
</feature>
<dbReference type="InterPro" id="IPR016688">
    <property type="entry name" value="MscS-like_plants/fungi"/>
</dbReference>
<feature type="transmembrane region" description="Helical" evidence="10">
    <location>
        <begin position="600"/>
        <end position="624"/>
    </location>
</feature>
<evidence type="ECO:0000256" key="3">
    <source>
        <dbReference type="ARBA" id="ARBA00022692"/>
    </source>
</evidence>
<evidence type="ECO:0000256" key="9">
    <source>
        <dbReference type="SAM" id="MobiDB-lite"/>
    </source>
</evidence>
<dbReference type="InterPro" id="IPR023408">
    <property type="entry name" value="MscS_beta-dom_sf"/>
</dbReference>
<dbReference type="PIRSF" id="PIRSF017209">
    <property type="entry name" value="Memb_At2g17000_prd"/>
    <property type="match status" value="1"/>
</dbReference>
<feature type="compositionally biased region" description="Basic and acidic residues" evidence="9">
    <location>
        <begin position="1"/>
        <end position="13"/>
    </location>
</feature>
<feature type="compositionally biased region" description="Polar residues" evidence="9">
    <location>
        <begin position="112"/>
        <end position="127"/>
    </location>
</feature>
<keyword evidence="7" id="KW-0407">Ion channel</keyword>
<evidence type="ECO:0000256" key="2">
    <source>
        <dbReference type="ARBA" id="ARBA00008017"/>
    </source>
</evidence>
<name>A0A6P6SMF4_COFAR</name>
<reference evidence="13" key="1">
    <citation type="journal article" date="2025" name="Foods">
        <title>Unveiling the Microbial Signatures of Arabica Coffee Cherries: Insights into Ripeness Specific Diversity, Functional Traits, and Implications for Quality and Safety.</title>
        <authorList>
            <consortium name="RefSeq"/>
            <person name="Tenea G.N."/>
            <person name="Cifuentes V."/>
            <person name="Reyes P."/>
            <person name="Cevallos-Vallejos M."/>
        </authorList>
    </citation>
    <scope>NUCLEOTIDE SEQUENCE [LARGE SCALE GENOMIC DNA]</scope>
</reference>
<dbReference type="Proteomes" id="UP001652660">
    <property type="component" value="Chromosome 6e"/>
</dbReference>
<feature type="transmembrane region" description="Helical" evidence="10">
    <location>
        <begin position="568"/>
        <end position="588"/>
    </location>
</feature>
<feature type="compositionally biased region" description="Low complexity" evidence="9">
    <location>
        <begin position="75"/>
        <end position="85"/>
    </location>
</feature>
<dbReference type="GO" id="GO:0006820">
    <property type="term" value="P:monoatomic anion transport"/>
    <property type="evidence" value="ECO:0007669"/>
    <property type="project" value="TreeGrafter"/>
</dbReference>
<dbReference type="GO" id="GO:0008381">
    <property type="term" value="F:mechanosensitive monoatomic ion channel activity"/>
    <property type="evidence" value="ECO:0007669"/>
    <property type="project" value="TreeGrafter"/>
</dbReference>
<feature type="compositionally biased region" description="Polar residues" evidence="9">
    <location>
        <begin position="22"/>
        <end position="32"/>
    </location>
</feature>
<reference evidence="14" key="2">
    <citation type="submission" date="2025-08" db="UniProtKB">
        <authorList>
            <consortium name="RefSeq"/>
        </authorList>
    </citation>
    <scope>IDENTIFICATION</scope>
    <source>
        <tissue evidence="14">Leaves</tissue>
    </source>
</reference>
<dbReference type="Pfam" id="PF00924">
    <property type="entry name" value="MS_channel_2nd"/>
    <property type="match status" value="1"/>
</dbReference>
<feature type="region of interest" description="Disordered" evidence="9">
    <location>
        <begin position="140"/>
        <end position="183"/>
    </location>
</feature>
<evidence type="ECO:0000256" key="10">
    <source>
        <dbReference type="SAM" id="Phobius"/>
    </source>
</evidence>
<evidence type="ECO:0000256" key="7">
    <source>
        <dbReference type="ARBA" id="ARBA00023303"/>
    </source>
</evidence>
<evidence type="ECO:0000259" key="11">
    <source>
        <dbReference type="Pfam" id="PF00924"/>
    </source>
</evidence>
<feature type="compositionally biased region" description="Basic and acidic residues" evidence="9">
    <location>
        <begin position="173"/>
        <end position="182"/>
    </location>
</feature>
<feature type="transmembrane region" description="Helical" evidence="10">
    <location>
        <begin position="281"/>
        <end position="300"/>
    </location>
</feature>
<dbReference type="GO" id="GO:0050982">
    <property type="term" value="P:detection of mechanical stimulus"/>
    <property type="evidence" value="ECO:0007669"/>
    <property type="project" value="UniProtKB-ARBA"/>
</dbReference>
<dbReference type="InterPro" id="IPR010920">
    <property type="entry name" value="LSM_dom_sf"/>
</dbReference>
<feature type="transmembrane region" description="Helical" evidence="10">
    <location>
        <begin position="233"/>
        <end position="249"/>
    </location>
</feature>
<dbReference type="RefSeq" id="XP_027067061.2">
    <property type="nucleotide sequence ID" value="XM_027211260.2"/>
</dbReference>
<dbReference type="SUPFAM" id="SSF50182">
    <property type="entry name" value="Sm-like ribonucleoproteins"/>
    <property type="match status" value="1"/>
</dbReference>
<organism evidence="13 14">
    <name type="scientific">Coffea arabica</name>
    <name type="common">Arabian coffee</name>
    <dbReference type="NCBI Taxonomy" id="13443"/>
    <lineage>
        <taxon>Eukaryota</taxon>
        <taxon>Viridiplantae</taxon>
        <taxon>Streptophyta</taxon>
        <taxon>Embryophyta</taxon>
        <taxon>Tracheophyta</taxon>
        <taxon>Spermatophyta</taxon>
        <taxon>Magnoliopsida</taxon>
        <taxon>eudicotyledons</taxon>
        <taxon>Gunneridae</taxon>
        <taxon>Pentapetalae</taxon>
        <taxon>asterids</taxon>
        <taxon>lamiids</taxon>
        <taxon>Gentianales</taxon>
        <taxon>Rubiaceae</taxon>
        <taxon>Ixoroideae</taxon>
        <taxon>Gardenieae complex</taxon>
        <taxon>Bertiereae - Coffeeae clade</taxon>
        <taxon>Coffeeae</taxon>
        <taxon>Coffea</taxon>
    </lineage>
</organism>
<keyword evidence="5" id="KW-0813">Transport</keyword>
<evidence type="ECO:0000256" key="6">
    <source>
        <dbReference type="ARBA" id="ARBA00023136"/>
    </source>
</evidence>
<evidence type="ECO:0000313" key="14">
    <source>
        <dbReference type="RefSeq" id="XP_027067061.2"/>
    </source>
</evidence>
<feature type="transmembrane region" description="Helical" evidence="10">
    <location>
        <begin position="200"/>
        <end position="221"/>
    </location>
</feature>
<dbReference type="Pfam" id="PF25886">
    <property type="entry name" value="Msy1"/>
    <property type="match status" value="1"/>
</dbReference>
<accession>A0A6P6SMF4</accession>
<gene>
    <name evidence="14" type="primary">LOC113692737</name>
</gene>
<comment type="subcellular location">
    <subcellularLocation>
        <location evidence="1">Endomembrane system</location>
        <topology evidence="1">Multi-pass membrane protein</topology>
    </subcellularLocation>
    <subcellularLocation>
        <location evidence="8">Membrane</location>
    </subcellularLocation>
</comment>
<keyword evidence="5" id="KW-0406">Ion transport</keyword>
<evidence type="ECO:0000256" key="1">
    <source>
        <dbReference type="ARBA" id="ARBA00004127"/>
    </source>
</evidence>
<feature type="domain" description="Mechanosensitive ion channel MscS" evidence="11">
    <location>
        <begin position="619"/>
        <end position="677"/>
    </location>
</feature>
<keyword evidence="13" id="KW-1185">Reference proteome</keyword>
<comment type="similarity">
    <text evidence="2 8">Belongs to the MscS (TC 1.A.23) family.</text>
</comment>
<evidence type="ECO:0000259" key="12">
    <source>
        <dbReference type="Pfam" id="PF25886"/>
    </source>
</evidence>
<proteinExistence type="inferred from homology"/>
<dbReference type="AlphaFoldDB" id="A0A6P6SMF4"/>
<feature type="compositionally biased region" description="Acidic residues" evidence="9">
    <location>
        <begin position="155"/>
        <end position="172"/>
    </location>
</feature>
<keyword evidence="4 10" id="KW-1133">Transmembrane helix</keyword>
<dbReference type="Gene3D" id="2.30.30.60">
    <property type="match status" value="1"/>
</dbReference>
<evidence type="ECO:0000313" key="13">
    <source>
        <dbReference type="Proteomes" id="UP001652660"/>
    </source>
</evidence>
<dbReference type="PANTHER" id="PTHR31618">
    <property type="entry name" value="MECHANOSENSITIVE ION CHANNEL PROTEIN 5"/>
    <property type="match status" value="1"/>
</dbReference>
<dbReference type="InterPro" id="IPR006685">
    <property type="entry name" value="MscS_channel_2nd"/>
</dbReference>
<keyword evidence="6 8" id="KW-0472">Membrane</keyword>
<dbReference type="GeneID" id="113692737"/>
<evidence type="ECO:0000256" key="8">
    <source>
        <dbReference type="PIRNR" id="PIRNR017209"/>
    </source>
</evidence>
<keyword evidence="3 10" id="KW-0812">Transmembrane</keyword>
<feature type="domain" description="Mechanosensitive ion channel protein Msy1/2-like transmembrane" evidence="12">
    <location>
        <begin position="204"/>
        <end position="344"/>
    </location>
</feature>
<dbReference type="PANTHER" id="PTHR31618:SF7">
    <property type="entry name" value="MECHANOSENSITIVE ION CHANNEL PROTEIN"/>
    <property type="match status" value="1"/>
</dbReference>
<evidence type="ECO:0000256" key="4">
    <source>
        <dbReference type="ARBA" id="ARBA00022989"/>
    </source>
</evidence>